<organism evidence="7 8">
    <name type="scientific">Nezara viridula</name>
    <name type="common">Southern green stink bug</name>
    <name type="synonym">Cimex viridulus</name>
    <dbReference type="NCBI Taxonomy" id="85310"/>
    <lineage>
        <taxon>Eukaryota</taxon>
        <taxon>Metazoa</taxon>
        <taxon>Ecdysozoa</taxon>
        <taxon>Arthropoda</taxon>
        <taxon>Hexapoda</taxon>
        <taxon>Insecta</taxon>
        <taxon>Pterygota</taxon>
        <taxon>Neoptera</taxon>
        <taxon>Paraneoptera</taxon>
        <taxon>Hemiptera</taxon>
        <taxon>Heteroptera</taxon>
        <taxon>Panheteroptera</taxon>
        <taxon>Pentatomomorpha</taxon>
        <taxon>Pentatomoidea</taxon>
        <taxon>Pentatomidae</taxon>
        <taxon>Pentatominae</taxon>
        <taxon>Nezara</taxon>
    </lineage>
</organism>
<dbReference type="GO" id="GO:0004252">
    <property type="term" value="F:serine-type endopeptidase activity"/>
    <property type="evidence" value="ECO:0007669"/>
    <property type="project" value="InterPro"/>
</dbReference>
<dbReference type="InterPro" id="IPR043504">
    <property type="entry name" value="Peptidase_S1_PA_chymotrypsin"/>
</dbReference>
<feature type="domain" description="Peptidase S1" evidence="6">
    <location>
        <begin position="156"/>
        <end position="402"/>
    </location>
</feature>
<evidence type="ECO:0000313" key="8">
    <source>
        <dbReference type="Proteomes" id="UP001152798"/>
    </source>
</evidence>
<dbReference type="OrthoDB" id="5979691at2759"/>
<evidence type="ECO:0000256" key="5">
    <source>
        <dbReference type="RuleBase" id="RU363034"/>
    </source>
</evidence>
<gene>
    <name evidence="7" type="ORF">NEZAVI_LOCUS9929</name>
</gene>
<name>A0A9P0HEY2_NEZVI</name>
<dbReference type="EMBL" id="OV725080">
    <property type="protein sequence ID" value="CAH1400758.1"/>
    <property type="molecule type" value="Genomic_DNA"/>
</dbReference>
<evidence type="ECO:0000256" key="2">
    <source>
        <dbReference type="ARBA" id="ARBA00022801"/>
    </source>
</evidence>
<evidence type="ECO:0000256" key="4">
    <source>
        <dbReference type="ARBA" id="ARBA00023157"/>
    </source>
</evidence>
<dbReference type="CDD" id="cd00190">
    <property type="entry name" value="Tryp_SPc"/>
    <property type="match status" value="1"/>
</dbReference>
<reference evidence="7" key="1">
    <citation type="submission" date="2022-01" db="EMBL/GenBank/DDBJ databases">
        <authorList>
            <person name="King R."/>
        </authorList>
    </citation>
    <scope>NUCLEOTIDE SEQUENCE</scope>
</reference>
<evidence type="ECO:0000256" key="3">
    <source>
        <dbReference type="ARBA" id="ARBA00022825"/>
    </source>
</evidence>
<keyword evidence="8" id="KW-1185">Reference proteome</keyword>
<dbReference type="PROSITE" id="PS00134">
    <property type="entry name" value="TRYPSIN_HIS"/>
    <property type="match status" value="1"/>
</dbReference>
<dbReference type="InterPro" id="IPR001314">
    <property type="entry name" value="Peptidase_S1A"/>
</dbReference>
<proteinExistence type="predicted"/>
<evidence type="ECO:0000259" key="6">
    <source>
        <dbReference type="PROSITE" id="PS50240"/>
    </source>
</evidence>
<dbReference type="InterPro" id="IPR033116">
    <property type="entry name" value="TRYPSIN_SER"/>
</dbReference>
<dbReference type="Proteomes" id="UP001152798">
    <property type="component" value="Chromosome 4"/>
</dbReference>
<dbReference type="PROSITE" id="PS50240">
    <property type="entry name" value="TRYPSIN_DOM"/>
    <property type="match status" value="1"/>
</dbReference>
<dbReference type="InterPro" id="IPR018114">
    <property type="entry name" value="TRYPSIN_HIS"/>
</dbReference>
<keyword evidence="1 5" id="KW-0645">Protease</keyword>
<dbReference type="PROSITE" id="PS00135">
    <property type="entry name" value="TRYPSIN_SER"/>
    <property type="match status" value="1"/>
</dbReference>
<keyword evidence="4" id="KW-1015">Disulfide bond</keyword>
<keyword evidence="2 5" id="KW-0378">Hydrolase</keyword>
<dbReference type="GO" id="GO:0006508">
    <property type="term" value="P:proteolysis"/>
    <property type="evidence" value="ECO:0007669"/>
    <property type="project" value="UniProtKB-KW"/>
</dbReference>
<dbReference type="PRINTS" id="PR00722">
    <property type="entry name" value="CHYMOTRYPSIN"/>
</dbReference>
<dbReference type="SMART" id="SM00020">
    <property type="entry name" value="Tryp_SPc"/>
    <property type="match status" value="1"/>
</dbReference>
<dbReference type="InterPro" id="IPR009003">
    <property type="entry name" value="Peptidase_S1_PA"/>
</dbReference>
<dbReference type="PANTHER" id="PTHR24252:SF7">
    <property type="entry name" value="HYALIN"/>
    <property type="match status" value="1"/>
</dbReference>
<dbReference type="SUPFAM" id="SSF50494">
    <property type="entry name" value="Trypsin-like serine proteases"/>
    <property type="match status" value="1"/>
</dbReference>
<accession>A0A9P0HEY2</accession>
<evidence type="ECO:0000313" key="7">
    <source>
        <dbReference type="EMBL" id="CAH1400758.1"/>
    </source>
</evidence>
<protein>
    <recommendedName>
        <fullName evidence="6">Peptidase S1 domain-containing protein</fullName>
    </recommendedName>
</protein>
<dbReference type="AlphaFoldDB" id="A0A9P0HEY2"/>
<dbReference type="InterPro" id="IPR001254">
    <property type="entry name" value="Trypsin_dom"/>
</dbReference>
<sequence length="406" mass="44119">MSPSAMAGPLTGYYKIRDQMRSRDMSADQQMFLMGEEDFRLNGTQSGRQVCRESGMWTRWGGRWHFLILLLFTNSPSVKAPSRAISKTGVAPEQVKLATELSRVCNANIIRDESDWRSGGFPKFPSESAYSSGHCGARTVSHQPLRGGTGGASAKIVGGTNAPYGAYPWQVEIQSWSEGKYKHHCGGAVVGPRIILTAAHCITNLDTPSGMRLALGKHNLRNKDRHERFYKPERVVIHPEFRKDGPHSNDIALIKVKSTNDAGIDFNNFVQPICLPDEHQPREGQWCTVTGWGAQQPGDSDSLSTTLRAASVPLLSLSTCRGSEVYGGRHQSILDSMLCAGLLEGGVDACGGDSGGPLACQEHGKFVLAGVVSWGDGCAKKNRPGVYTRVASFTHWIRSTMTKLGA</sequence>
<evidence type="ECO:0000256" key="1">
    <source>
        <dbReference type="ARBA" id="ARBA00022670"/>
    </source>
</evidence>
<dbReference type="Pfam" id="PF00089">
    <property type="entry name" value="Trypsin"/>
    <property type="match status" value="1"/>
</dbReference>
<dbReference type="PANTHER" id="PTHR24252">
    <property type="entry name" value="ACROSIN-RELATED"/>
    <property type="match status" value="1"/>
</dbReference>
<dbReference type="Gene3D" id="2.40.10.10">
    <property type="entry name" value="Trypsin-like serine proteases"/>
    <property type="match status" value="1"/>
</dbReference>
<keyword evidence="3 5" id="KW-0720">Serine protease</keyword>
<dbReference type="FunFam" id="2.40.10.10:FF:000003">
    <property type="entry name" value="Transmembrane serine protease 3"/>
    <property type="match status" value="1"/>
</dbReference>